<gene>
    <name evidence="1" type="ORF">BJ122_11085</name>
</gene>
<protein>
    <submittedName>
        <fullName evidence="1">Uncharacterized protein</fullName>
    </submittedName>
</protein>
<dbReference type="RefSeq" id="WP_110780910.1">
    <property type="nucleotide sequence ID" value="NZ_QJTI01000010.1"/>
</dbReference>
<dbReference type="EMBL" id="QJTI01000010">
    <property type="protein sequence ID" value="PYF02748.1"/>
    <property type="molecule type" value="Genomic_DNA"/>
</dbReference>
<reference evidence="1 2" key="1">
    <citation type="submission" date="2018-06" db="EMBL/GenBank/DDBJ databases">
        <title>Genomic Encyclopedia of Archaeal and Bacterial Type Strains, Phase II (KMG-II): from individual species to whole genera.</title>
        <authorList>
            <person name="Goeker M."/>
        </authorList>
    </citation>
    <scope>NUCLEOTIDE SEQUENCE [LARGE SCALE GENOMIC DNA]</scope>
    <source>
        <strain evidence="1 2">JCM 11668</strain>
    </source>
</reference>
<comment type="caution">
    <text evidence="1">The sequence shown here is derived from an EMBL/GenBank/DDBJ whole genome shotgun (WGS) entry which is preliminary data.</text>
</comment>
<keyword evidence="2" id="KW-1185">Reference proteome</keyword>
<organism evidence="1 2">
    <name type="scientific">Rhodopseudomonas faecalis</name>
    <dbReference type="NCBI Taxonomy" id="99655"/>
    <lineage>
        <taxon>Bacteria</taxon>
        <taxon>Pseudomonadati</taxon>
        <taxon>Pseudomonadota</taxon>
        <taxon>Alphaproteobacteria</taxon>
        <taxon>Hyphomicrobiales</taxon>
        <taxon>Nitrobacteraceae</taxon>
        <taxon>Rhodopseudomonas</taxon>
    </lineage>
</organism>
<name>A0A318TI44_9BRAD</name>
<proteinExistence type="predicted"/>
<dbReference type="AlphaFoldDB" id="A0A318TI44"/>
<evidence type="ECO:0000313" key="2">
    <source>
        <dbReference type="Proteomes" id="UP000248148"/>
    </source>
</evidence>
<dbReference type="OrthoDB" id="8140771at2"/>
<dbReference type="Proteomes" id="UP000248148">
    <property type="component" value="Unassembled WGS sequence"/>
</dbReference>
<accession>A0A318TI44</accession>
<sequence>MTQITRLYDSTRQIPSIETELKNNGYRYAVVTSAQPSNGATLDDSILAALGRAGVSRGEQAACLDAIKRGGALVSVNASFGFGAKASALLDKFGPGKITATSSASVNADDEDCKAAPFSKIVRAPVLLDTSGEYKSYSGTPLLLDSKKFLSGTPLVLKGDKFFSGTPLLLDSSGPYKSFSGTPLLIDDKKYYSGTPLLLNNPTPLSSWLGLPVLLK</sequence>
<evidence type="ECO:0000313" key="1">
    <source>
        <dbReference type="EMBL" id="PYF02748.1"/>
    </source>
</evidence>